<proteinExistence type="predicted"/>
<reference evidence="2 3" key="2">
    <citation type="submission" date="2016-12" db="EMBL/GenBank/DDBJ databases">
        <title>Draft Genome Sequence of Cystobacter ferrugineus Strain Cbfe23.</title>
        <authorList>
            <person name="Akbar S."/>
            <person name="Dowd S.E."/>
            <person name="Stevens D.C."/>
        </authorList>
    </citation>
    <scope>NUCLEOTIDE SEQUENCE [LARGE SCALE GENOMIC DNA]</scope>
    <source>
        <strain evidence="2 3">Cbfe23</strain>
    </source>
</reference>
<evidence type="ECO:0000313" key="2">
    <source>
        <dbReference type="EMBL" id="OJH36943.1"/>
    </source>
</evidence>
<name>A0A1L9B433_9BACT</name>
<reference evidence="3" key="1">
    <citation type="submission" date="2016-11" db="EMBL/GenBank/DDBJ databases">
        <authorList>
            <person name="Shukria A."/>
            <person name="Stevens D.C."/>
        </authorList>
    </citation>
    <scope>NUCLEOTIDE SEQUENCE [LARGE SCALE GENOMIC DNA]</scope>
    <source>
        <strain evidence="3">Cbfe23</strain>
    </source>
</reference>
<dbReference type="EMBL" id="MPIN01000009">
    <property type="protein sequence ID" value="OJH36943.1"/>
    <property type="molecule type" value="Genomic_DNA"/>
</dbReference>
<protein>
    <recommendedName>
        <fullName evidence="4">Outer membrane protein beta-barrel domain-containing protein</fullName>
    </recommendedName>
</protein>
<evidence type="ECO:0008006" key="4">
    <source>
        <dbReference type="Google" id="ProtNLM"/>
    </source>
</evidence>
<dbReference type="AlphaFoldDB" id="A0A1L9B433"/>
<evidence type="ECO:0000256" key="1">
    <source>
        <dbReference type="SAM" id="SignalP"/>
    </source>
</evidence>
<comment type="caution">
    <text evidence="2">The sequence shown here is derived from an EMBL/GenBank/DDBJ whole genome shotgun (WGS) entry which is preliminary data.</text>
</comment>
<feature type="signal peptide" evidence="1">
    <location>
        <begin position="1"/>
        <end position="21"/>
    </location>
</feature>
<dbReference type="STRING" id="83449.BON30_31115"/>
<accession>A0A1L9B433</accession>
<keyword evidence="3" id="KW-1185">Reference proteome</keyword>
<keyword evidence="1" id="KW-0732">Signal</keyword>
<dbReference type="RefSeq" id="WP_071902094.1">
    <property type="nucleotide sequence ID" value="NZ_MPIN01000009.1"/>
</dbReference>
<dbReference type="OrthoDB" id="5509792at2"/>
<sequence>MDRRVITVLVFTLCLCTTASAQSSRPAELSASTTPPWFPRAASLSVSLREGAVLPEARVQWQLLFFRSRKDSLGLLIEPSVAFAAARPASIPDASGALASLQLYSLLFGVGYTNRTESGLEWGFQVSTGPTWTQGRFTTSPARESAWMGLLEGRGRIGYRFGTVGSGITVGYGDPYNYKRSSRSRPFIGGLQLGLYADWR</sequence>
<feature type="chain" id="PRO_5012837987" description="Outer membrane protein beta-barrel domain-containing protein" evidence="1">
    <location>
        <begin position="22"/>
        <end position="200"/>
    </location>
</feature>
<organism evidence="2 3">
    <name type="scientific">Cystobacter ferrugineus</name>
    <dbReference type="NCBI Taxonomy" id="83449"/>
    <lineage>
        <taxon>Bacteria</taxon>
        <taxon>Pseudomonadati</taxon>
        <taxon>Myxococcota</taxon>
        <taxon>Myxococcia</taxon>
        <taxon>Myxococcales</taxon>
        <taxon>Cystobacterineae</taxon>
        <taxon>Archangiaceae</taxon>
        <taxon>Cystobacter</taxon>
    </lineage>
</organism>
<evidence type="ECO:0000313" key="3">
    <source>
        <dbReference type="Proteomes" id="UP000182229"/>
    </source>
</evidence>
<gene>
    <name evidence="2" type="ORF">BON30_31115</name>
</gene>
<dbReference type="Proteomes" id="UP000182229">
    <property type="component" value="Unassembled WGS sequence"/>
</dbReference>